<dbReference type="PANTHER" id="PTHR21228">
    <property type="entry name" value="FAST LEU-RICH DOMAIN-CONTAINING"/>
    <property type="match status" value="1"/>
</dbReference>
<dbReference type="EMBL" id="VIIS01000388">
    <property type="protein sequence ID" value="KAF0309590.1"/>
    <property type="molecule type" value="Genomic_DNA"/>
</dbReference>
<gene>
    <name evidence="2" type="primary">Fastkd3_1</name>
    <name evidence="2" type="ORF">FJT64_019331</name>
</gene>
<dbReference type="OrthoDB" id="385235at2759"/>
<dbReference type="GO" id="GO:0000963">
    <property type="term" value="P:mitochondrial RNA processing"/>
    <property type="evidence" value="ECO:0007669"/>
    <property type="project" value="TreeGrafter"/>
</dbReference>
<dbReference type="GO" id="GO:0005759">
    <property type="term" value="C:mitochondrial matrix"/>
    <property type="evidence" value="ECO:0007669"/>
    <property type="project" value="TreeGrafter"/>
</dbReference>
<protein>
    <submittedName>
        <fullName evidence="2">FAST kinase domain-containing protein 3, mitochondrial</fullName>
    </submittedName>
</protein>
<evidence type="ECO:0000313" key="3">
    <source>
        <dbReference type="Proteomes" id="UP000440578"/>
    </source>
</evidence>
<comment type="caution">
    <text evidence="2">The sequence shown here is derived from an EMBL/GenBank/DDBJ whole genome shotgun (WGS) entry which is preliminary data.</text>
</comment>
<dbReference type="InterPro" id="IPR010622">
    <property type="entry name" value="FAST_Leu-rich"/>
</dbReference>
<keyword evidence="3" id="KW-1185">Reference proteome</keyword>
<proteinExistence type="predicted"/>
<evidence type="ECO:0000259" key="1">
    <source>
        <dbReference type="Pfam" id="PF06743"/>
    </source>
</evidence>
<keyword evidence="2" id="KW-0418">Kinase</keyword>
<sequence>MFGRHLSMFKPHIGQVRSLLRPSNQFGNSIILLQDGLLVQELPVLVRHTSDHSFIIKNFGPVNSHEVQGSEAVSNSVDVSKNKSELTEVKSPTSDEEEFVGALTRTGRVGHIYRLLETATIEGITPFVSLKALIRIAQLESREDASEADKTFARQAVIQKLMRTVLDGGDNETLVNTFTFMKDLKPLGSLDNLWQELQSQCIDKAATGMLTISQIARVIKSLHAVNGTKSAIADHLWQGIKITASQINETNIADLCSILPLLKYSNKVVFHTLMDQLPSFWWKLTPDTACSVMDSVHAAGLGSLELCRILVRWTSLSLHQLSEQHLRVALAFFCAAGHCDDTLQRVAERYCRARGRSDLQPATVAALATFALRFNIRSEVLLETASDHFVSHQSQYAASASPSSAAGGGWRLLQVAPPPPGEVTVVVRALGELDHQPRDRVGFFAAVERHLSESFSAFSAEEVLDICLACVYLRRYPLNFFRQVFNPFFLERVPAGGPDAQRLRTKLSALDCALTFECPGYRGPMLPRDLSARSVARDARAARLAHTVAPQLRAVSGVSQVEPAGPLPQLPLHPLYLPDLTCRRGDGSRLCLFLNPPERYARGTEHPLGPLQLRRRQLRQLGLAAVDLPLRQLAQMVVHPALLRKRLADAVAEAD</sequence>
<dbReference type="Proteomes" id="UP000440578">
    <property type="component" value="Unassembled WGS sequence"/>
</dbReference>
<evidence type="ECO:0000313" key="2">
    <source>
        <dbReference type="EMBL" id="KAF0309591.1"/>
    </source>
</evidence>
<dbReference type="AlphaFoldDB" id="A0A6A4X5C5"/>
<feature type="domain" description="FAST kinase leucine-rich" evidence="1">
    <location>
        <begin position="426"/>
        <end position="492"/>
    </location>
</feature>
<dbReference type="EMBL" id="VIIS01000388">
    <property type="protein sequence ID" value="KAF0309591.1"/>
    <property type="molecule type" value="Genomic_DNA"/>
</dbReference>
<organism evidence="2 3">
    <name type="scientific">Amphibalanus amphitrite</name>
    <name type="common">Striped barnacle</name>
    <name type="synonym">Balanus amphitrite</name>
    <dbReference type="NCBI Taxonomy" id="1232801"/>
    <lineage>
        <taxon>Eukaryota</taxon>
        <taxon>Metazoa</taxon>
        <taxon>Ecdysozoa</taxon>
        <taxon>Arthropoda</taxon>
        <taxon>Crustacea</taxon>
        <taxon>Multicrustacea</taxon>
        <taxon>Cirripedia</taxon>
        <taxon>Thoracica</taxon>
        <taxon>Thoracicalcarea</taxon>
        <taxon>Balanomorpha</taxon>
        <taxon>Balanoidea</taxon>
        <taxon>Balanidae</taxon>
        <taxon>Amphibalaninae</taxon>
        <taxon>Amphibalanus</taxon>
    </lineage>
</organism>
<reference evidence="2 3" key="1">
    <citation type="submission" date="2019-07" db="EMBL/GenBank/DDBJ databases">
        <title>Draft genome assembly of a fouling barnacle, Amphibalanus amphitrite (Darwin, 1854): The first reference genome for Thecostraca.</title>
        <authorList>
            <person name="Kim W."/>
        </authorList>
    </citation>
    <scope>NUCLEOTIDE SEQUENCE [LARGE SCALE GENOMIC DNA]</scope>
    <source>
        <strain evidence="2">SNU_AA5</strain>
        <tissue evidence="2">Soma without cirri and trophi</tissue>
    </source>
</reference>
<dbReference type="GO" id="GO:0016301">
    <property type="term" value="F:kinase activity"/>
    <property type="evidence" value="ECO:0007669"/>
    <property type="project" value="UniProtKB-KW"/>
</dbReference>
<name>A0A6A4X5C5_AMPAM</name>
<accession>A0A6A4X5C5</accession>
<dbReference type="Pfam" id="PF06743">
    <property type="entry name" value="FAST_1"/>
    <property type="match status" value="1"/>
</dbReference>
<dbReference type="GO" id="GO:0003723">
    <property type="term" value="F:RNA binding"/>
    <property type="evidence" value="ECO:0007669"/>
    <property type="project" value="TreeGrafter"/>
</dbReference>
<dbReference type="PANTHER" id="PTHR21228:SF40">
    <property type="entry name" value="LD45607P"/>
    <property type="match status" value="1"/>
</dbReference>
<keyword evidence="2" id="KW-0808">Transferase</keyword>
<dbReference type="GO" id="GO:0035770">
    <property type="term" value="C:ribonucleoprotein granule"/>
    <property type="evidence" value="ECO:0007669"/>
    <property type="project" value="TreeGrafter"/>
</dbReference>
<dbReference type="GO" id="GO:0044528">
    <property type="term" value="P:regulation of mitochondrial mRNA stability"/>
    <property type="evidence" value="ECO:0007669"/>
    <property type="project" value="InterPro"/>
</dbReference>
<dbReference type="InterPro" id="IPR050870">
    <property type="entry name" value="FAST_kinase"/>
</dbReference>